<protein>
    <recommendedName>
        <fullName evidence="2">YdbS-like PH domain-containing protein</fullName>
    </recommendedName>
</protein>
<reference evidence="3 4" key="1">
    <citation type="submission" date="2020-02" db="EMBL/GenBank/DDBJ databases">
        <title>Sequencing the genomes of 1000 actinobacteria strains.</title>
        <authorList>
            <person name="Klenk H.-P."/>
        </authorList>
    </citation>
    <scope>NUCLEOTIDE SEQUENCE [LARGE SCALE GENOMIC DNA]</scope>
    <source>
        <strain evidence="3 4">DSM 19609</strain>
    </source>
</reference>
<sequence length="165" mass="17534">MSSPADVFAPPGVTWTPVSPRYGALRRLSTAAGWIVVVAVAVVPTALAAPGWIAWVLGAVGLAVIVWRVARQGAIARSWGFAERDTDLYIRHGIWIRRLTVVPYGRMQAVEVSSGPLDRAFGLSDVKLVTASAQSDAHIPGLEPDDAAALRDRLTLRGETQAAGL</sequence>
<dbReference type="PANTHER" id="PTHR34473">
    <property type="entry name" value="UPF0699 TRANSMEMBRANE PROTEIN YDBS"/>
    <property type="match status" value="1"/>
</dbReference>
<keyword evidence="4" id="KW-1185">Reference proteome</keyword>
<evidence type="ECO:0000313" key="3">
    <source>
        <dbReference type="EMBL" id="NIH58291.1"/>
    </source>
</evidence>
<evidence type="ECO:0000256" key="1">
    <source>
        <dbReference type="SAM" id="Phobius"/>
    </source>
</evidence>
<keyword evidence="1" id="KW-0812">Transmembrane</keyword>
<gene>
    <name evidence="3" type="ORF">FB473_002986</name>
</gene>
<name>A0ABX0SJY5_9ACTN</name>
<evidence type="ECO:0000313" key="4">
    <source>
        <dbReference type="Proteomes" id="UP000749311"/>
    </source>
</evidence>
<keyword evidence="1" id="KW-1133">Transmembrane helix</keyword>
<feature type="domain" description="YdbS-like PH" evidence="2">
    <location>
        <begin position="77"/>
        <end position="154"/>
    </location>
</feature>
<accession>A0ABX0SJY5</accession>
<feature type="transmembrane region" description="Helical" evidence="1">
    <location>
        <begin position="52"/>
        <end position="70"/>
    </location>
</feature>
<feature type="transmembrane region" description="Helical" evidence="1">
    <location>
        <begin position="28"/>
        <end position="46"/>
    </location>
</feature>
<dbReference type="RefSeq" id="WP_167170408.1">
    <property type="nucleotide sequence ID" value="NZ_BAAAOO010000004.1"/>
</dbReference>
<dbReference type="EMBL" id="JAAMOZ010000003">
    <property type="protein sequence ID" value="NIH58291.1"/>
    <property type="molecule type" value="Genomic_DNA"/>
</dbReference>
<dbReference type="PANTHER" id="PTHR34473:SF3">
    <property type="entry name" value="TRANSMEMBRANE PROTEIN-RELATED"/>
    <property type="match status" value="1"/>
</dbReference>
<dbReference type="Proteomes" id="UP000749311">
    <property type="component" value="Unassembled WGS sequence"/>
</dbReference>
<evidence type="ECO:0000259" key="2">
    <source>
        <dbReference type="Pfam" id="PF03703"/>
    </source>
</evidence>
<keyword evidence="1" id="KW-0472">Membrane</keyword>
<dbReference type="InterPro" id="IPR005182">
    <property type="entry name" value="YdbS-like_PH"/>
</dbReference>
<dbReference type="Pfam" id="PF03703">
    <property type="entry name" value="bPH_2"/>
    <property type="match status" value="1"/>
</dbReference>
<proteinExistence type="predicted"/>
<organism evidence="3 4">
    <name type="scientific">Brooklawnia cerclae</name>
    <dbReference type="NCBI Taxonomy" id="349934"/>
    <lineage>
        <taxon>Bacteria</taxon>
        <taxon>Bacillati</taxon>
        <taxon>Actinomycetota</taxon>
        <taxon>Actinomycetes</taxon>
        <taxon>Propionibacteriales</taxon>
        <taxon>Propionibacteriaceae</taxon>
        <taxon>Brooklawnia</taxon>
    </lineage>
</organism>
<comment type="caution">
    <text evidence="3">The sequence shown here is derived from an EMBL/GenBank/DDBJ whole genome shotgun (WGS) entry which is preliminary data.</text>
</comment>